<evidence type="ECO:0000256" key="1">
    <source>
        <dbReference type="ARBA" id="ARBA00004370"/>
    </source>
</evidence>
<name>A0A9P6AZP9_9AGAM</name>
<dbReference type="GO" id="GO:0016020">
    <property type="term" value="C:membrane"/>
    <property type="evidence" value="ECO:0007669"/>
    <property type="project" value="UniProtKB-SubCell"/>
</dbReference>
<dbReference type="EMBL" id="MU128956">
    <property type="protein sequence ID" value="KAF9514812.1"/>
    <property type="molecule type" value="Genomic_DNA"/>
</dbReference>
<comment type="caution">
    <text evidence="7">The sequence shown here is derived from an EMBL/GenBank/DDBJ whole genome shotgun (WGS) entry which is preliminary data.</text>
</comment>
<evidence type="ECO:0000256" key="3">
    <source>
        <dbReference type="ARBA" id="ARBA00022989"/>
    </source>
</evidence>
<evidence type="ECO:0000313" key="8">
    <source>
        <dbReference type="Proteomes" id="UP000886523"/>
    </source>
</evidence>
<feature type="transmembrane region" description="Helical" evidence="5">
    <location>
        <begin position="162"/>
        <end position="186"/>
    </location>
</feature>
<keyword evidence="3 5" id="KW-1133">Transmembrane helix</keyword>
<sequence>MVALTDVQHLDLALLSSLLNVEALYFLIYSYIFGSTIYVSFIGGTIAFKALPRQQFGTLQAKSWPVHFGTTLVLDLVLLGLWTSSHPDVASAISDVKHVDVAQAHALILIALCSALNLFVVGPYTAKVWLERFRLQREEQSDEDKNLQVSPELKALNIRFGYMHAVSASVNLGVLISLIFHGLWIATYGVEKY</sequence>
<proteinExistence type="predicted"/>
<gene>
    <name evidence="7" type="ORF">BS47DRAFT_1294668</name>
</gene>
<comment type="subcellular location">
    <subcellularLocation>
        <location evidence="1">Membrane</location>
    </subcellularLocation>
</comment>
<feature type="domain" description="TMEM205-like" evidence="6">
    <location>
        <begin position="27"/>
        <end position="133"/>
    </location>
</feature>
<dbReference type="InterPro" id="IPR025423">
    <property type="entry name" value="TMEM205-like"/>
</dbReference>
<dbReference type="PANTHER" id="PTHR23241:SF102">
    <property type="entry name" value="LD23009P"/>
    <property type="match status" value="1"/>
</dbReference>
<evidence type="ECO:0000256" key="2">
    <source>
        <dbReference type="ARBA" id="ARBA00022692"/>
    </source>
</evidence>
<dbReference type="PANTHER" id="PTHR23241">
    <property type="entry name" value="LATE EMBRYOGENESIS ABUNDANT PLANTS LEA-RELATED"/>
    <property type="match status" value="1"/>
</dbReference>
<feature type="transmembrane region" description="Helical" evidence="5">
    <location>
        <begin position="24"/>
        <end position="51"/>
    </location>
</feature>
<evidence type="ECO:0000259" key="6">
    <source>
        <dbReference type="Pfam" id="PF13664"/>
    </source>
</evidence>
<organism evidence="7 8">
    <name type="scientific">Hydnum rufescens UP504</name>
    <dbReference type="NCBI Taxonomy" id="1448309"/>
    <lineage>
        <taxon>Eukaryota</taxon>
        <taxon>Fungi</taxon>
        <taxon>Dikarya</taxon>
        <taxon>Basidiomycota</taxon>
        <taxon>Agaricomycotina</taxon>
        <taxon>Agaricomycetes</taxon>
        <taxon>Cantharellales</taxon>
        <taxon>Hydnaceae</taxon>
        <taxon>Hydnum</taxon>
    </lineage>
</organism>
<protein>
    <recommendedName>
        <fullName evidence="6">TMEM205-like domain-containing protein</fullName>
    </recommendedName>
</protein>
<dbReference type="OrthoDB" id="1641132at2759"/>
<dbReference type="Proteomes" id="UP000886523">
    <property type="component" value="Unassembled WGS sequence"/>
</dbReference>
<reference evidence="7" key="1">
    <citation type="journal article" date="2020" name="Nat. Commun.">
        <title>Large-scale genome sequencing of mycorrhizal fungi provides insights into the early evolution of symbiotic traits.</title>
        <authorList>
            <person name="Miyauchi S."/>
            <person name="Kiss E."/>
            <person name="Kuo A."/>
            <person name="Drula E."/>
            <person name="Kohler A."/>
            <person name="Sanchez-Garcia M."/>
            <person name="Morin E."/>
            <person name="Andreopoulos B."/>
            <person name="Barry K.W."/>
            <person name="Bonito G."/>
            <person name="Buee M."/>
            <person name="Carver A."/>
            <person name="Chen C."/>
            <person name="Cichocki N."/>
            <person name="Clum A."/>
            <person name="Culley D."/>
            <person name="Crous P.W."/>
            <person name="Fauchery L."/>
            <person name="Girlanda M."/>
            <person name="Hayes R.D."/>
            <person name="Keri Z."/>
            <person name="LaButti K."/>
            <person name="Lipzen A."/>
            <person name="Lombard V."/>
            <person name="Magnuson J."/>
            <person name="Maillard F."/>
            <person name="Murat C."/>
            <person name="Nolan M."/>
            <person name="Ohm R.A."/>
            <person name="Pangilinan J."/>
            <person name="Pereira M.F."/>
            <person name="Perotto S."/>
            <person name="Peter M."/>
            <person name="Pfister S."/>
            <person name="Riley R."/>
            <person name="Sitrit Y."/>
            <person name="Stielow J.B."/>
            <person name="Szollosi G."/>
            <person name="Zifcakova L."/>
            <person name="Stursova M."/>
            <person name="Spatafora J.W."/>
            <person name="Tedersoo L."/>
            <person name="Vaario L.M."/>
            <person name="Yamada A."/>
            <person name="Yan M."/>
            <person name="Wang P."/>
            <person name="Xu J."/>
            <person name="Bruns T."/>
            <person name="Baldrian P."/>
            <person name="Vilgalys R."/>
            <person name="Dunand C."/>
            <person name="Henrissat B."/>
            <person name="Grigoriev I.V."/>
            <person name="Hibbett D."/>
            <person name="Nagy L.G."/>
            <person name="Martin F.M."/>
        </authorList>
    </citation>
    <scope>NUCLEOTIDE SEQUENCE</scope>
    <source>
        <strain evidence="7">UP504</strain>
    </source>
</reference>
<feature type="transmembrane region" description="Helical" evidence="5">
    <location>
        <begin position="63"/>
        <end position="82"/>
    </location>
</feature>
<dbReference type="InterPro" id="IPR053009">
    <property type="entry name" value="Xanthocillin_Biosynth-Assoc"/>
</dbReference>
<evidence type="ECO:0000256" key="5">
    <source>
        <dbReference type="SAM" id="Phobius"/>
    </source>
</evidence>
<feature type="transmembrane region" description="Helical" evidence="5">
    <location>
        <begin position="102"/>
        <end position="126"/>
    </location>
</feature>
<keyword evidence="8" id="KW-1185">Reference proteome</keyword>
<dbReference type="Pfam" id="PF13664">
    <property type="entry name" value="DUF4149"/>
    <property type="match status" value="1"/>
</dbReference>
<evidence type="ECO:0000256" key="4">
    <source>
        <dbReference type="ARBA" id="ARBA00023136"/>
    </source>
</evidence>
<keyword evidence="2 5" id="KW-0812">Transmembrane</keyword>
<accession>A0A9P6AZP9</accession>
<evidence type="ECO:0000313" key="7">
    <source>
        <dbReference type="EMBL" id="KAF9514812.1"/>
    </source>
</evidence>
<keyword evidence="4 5" id="KW-0472">Membrane</keyword>
<dbReference type="AlphaFoldDB" id="A0A9P6AZP9"/>